<organism evidence="2 3">
    <name type="scientific">Chishuiella changwenlii</name>
    <dbReference type="NCBI Taxonomy" id="1434701"/>
    <lineage>
        <taxon>Bacteria</taxon>
        <taxon>Pseudomonadati</taxon>
        <taxon>Bacteroidota</taxon>
        <taxon>Flavobacteriia</taxon>
        <taxon>Flavobacteriales</taxon>
        <taxon>Weeksellaceae</taxon>
        <taxon>Chishuiella</taxon>
    </lineage>
</organism>
<keyword evidence="1" id="KW-0732">Signal</keyword>
<protein>
    <submittedName>
        <fullName evidence="2">Uncharacterized protein</fullName>
    </submittedName>
</protein>
<reference evidence="3" key="1">
    <citation type="submission" date="2016-11" db="EMBL/GenBank/DDBJ databases">
        <authorList>
            <person name="Varghese N."/>
            <person name="Submissions S."/>
        </authorList>
    </citation>
    <scope>NUCLEOTIDE SEQUENCE [LARGE SCALE GENOMIC DNA]</scope>
    <source>
        <strain evidence="3">DSM 27989</strain>
    </source>
</reference>
<sequence length="209" mass="24131">MKCLKLFILLITVSFSTVCFSQNKINRYNKNTKELKNILNDYQSPLKGKTVLLINYFSPKVGSYLWFLNESESSLQGALTDKPYDLHAGIYLEDHGGLLEKVVFKDFAGGLSQPNYLLDYCLIEDDNGNPTFYLTYFMDSDGLDAKPLKVIIYTRNGKTFTKSKITAWIPFQEEDKYRIEKDHNFNLLPTKTQNKALQILKDIKEKNII</sequence>
<accession>A0A1M7BM51</accession>
<dbReference type="OrthoDB" id="708444at2"/>
<evidence type="ECO:0000256" key="1">
    <source>
        <dbReference type="SAM" id="SignalP"/>
    </source>
</evidence>
<name>A0A1M7BM51_9FLAO</name>
<dbReference type="AlphaFoldDB" id="A0A1M7BM51"/>
<gene>
    <name evidence="2" type="ORF">SAMN05443634_11151</name>
</gene>
<feature type="chain" id="PRO_5012590575" evidence="1">
    <location>
        <begin position="22"/>
        <end position="209"/>
    </location>
</feature>
<proteinExistence type="predicted"/>
<evidence type="ECO:0000313" key="2">
    <source>
        <dbReference type="EMBL" id="SHL56112.1"/>
    </source>
</evidence>
<dbReference type="Proteomes" id="UP000184120">
    <property type="component" value="Unassembled WGS sequence"/>
</dbReference>
<dbReference type="RefSeq" id="WP_072933535.1">
    <property type="nucleotide sequence ID" value="NZ_BMFL01000013.1"/>
</dbReference>
<feature type="signal peptide" evidence="1">
    <location>
        <begin position="1"/>
        <end position="21"/>
    </location>
</feature>
<evidence type="ECO:0000313" key="3">
    <source>
        <dbReference type="Proteomes" id="UP000184120"/>
    </source>
</evidence>
<dbReference type="EMBL" id="FRBH01000011">
    <property type="protein sequence ID" value="SHL56112.1"/>
    <property type="molecule type" value="Genomic_DNA"/>
</dbReference>
<dbReference type="STRING" id="1434701.SAMN05443634_11151"/>